<dbReference type="SUPFAM" id="SSF56112">
    <property type="entry name" value="Protein kinase-like (PK-like)"/>
    <property type="match status" value="1"/>
</dbReference>
<comment type="catalytic activity">
    <reaction evidence="7">
        <text>L-threonyl-[protein] + ATP = O-phospho-L-threonyl-[protein] + ADP + H(+)</text>
        <dbReference type="Rhea" id="RHEA:46608"/>
        <dbReference type="Rhea" id="RHEA-COMP:11060"/>
        <dbReference type="Rhea" id="RHEA-COMP:11605"/>
        <dbReference type="ChEBI" id="CHEBI:15378"/>
        <dbReference type="ChEBI" id="CHEBI:30013"/>
        <dbReference type="ChEBI" id="CHEBI:30616"/>
        <dbReference type="ChEBI" id="CHEBI:61977"/>
        <dbReference type="ChEBI" id="CHEBI:456216"/>
        <dbReference type="EC" id="2.7.11.1"/>
    </reaction>
</comment>
<evidence type="ECO:0000256" key="2">
    <source>
        <dbReference type="ARBA" id="ARBA00022527"/>
    </source>
</evidence>
<dbReference type="InterPro" id="IPR008271">
    <property type="entry name" value="Ser/Thr_kinase_AS"/>
</dbReference>
<evidence type="ECO:0000256" key="4">
    <source>
        <dbReference type="ARBA" id="ARBA00022741"/>
    </source>
</evidence>
<reference evidence="10" key="1">
    <citation type="submission" date="2023-07" db="EMBL/GenBank/DDBJ databases">
        <authorList>
            <consortium name="AG Swart"/>
            <person name="Singh M."/>
            <person name="Singh A."/>
            <person name="Seah K."/>
            <person name="Emmerich C."/>
        </authorList>
    </citation>
    <scope>NUCLEOTIDE SEQUENCE</scope>
    <source>
        <strain evidence="10">DP1</strain>
    </source>
</reference>
<comment type="caution">
    <text evidence="10">The sequence shown here is derived from an EMBL/GenBank/DDBJ whole genome shotgun (WGS) entry which is preliminary data.</text>
</comment>
<evidence type="ECO:0000259" key="9">
    <source>
        <dbReference type="PROSITE" id="PS50011"/>
    </source>
</evidence>
<dbReference type="EC" id="2.7.11.1" evidence="1"/>
<dbReference type="PROSITE" id="PS50011">
    <property type="entry name" value="PROTEIN_KINASE_DOM"/>
    <property type="match status" value="1"/>
</dbReference>
<evidence type="ECO:0000256" key="8">
    <source>
        <dbReference type="ARBA" id="ARBA00048679"/>
    </source>
</evidence>
<dbReference type="PANTHER" id="PTHR22967">
    <property type="entry name" value="SERINE/THREONINE PROTEIN KINASE"/>
    <property type="match status" value="1"/>
</dbReference>
<dbReference type="Pfam" id="PF00069">
    <property type="entry name" value="Pkinase"/>
    <property type="match status" value="1"/>
</dbReference>
<keyword evidence="6" id="KW-0067">ATP-binding</keyword>
<evidence type="ECO:0000256" key="3">
    <source>
        <dbReference type="ARBA" id="ARBA00022679"/>
    </source>
</evidence>
<dbReference type="InterPro" id="IPR000719">
    <property type="entry name" value="Prot_kinase_dom"/>
</dbReference>
<keyword evidence="3" id="KW-0808">Transferase</keyword>
<dbReference type="GO" id="GO:0005524">
    <property type="term" value="F:ATP binding"/>
    <property type="evidence" value="ECO:0007669"/>
    <property type="project" value="UniProtKB-KW"/>
</dbReference>
<dbReference type="PROSITE" id="PS00108">
    <property type="entry name" value="PROTEIN_KINASE_ST"/>
    <property type="match status" value="1"/>
</dbReference>
<organism evidence="10 11">
    <name type="scientific">Euplotes crassus</name>
    <dbReference type="NCBI Taxonomy" id="5936"/>
    <lineage>
        <taxon>Eukaryota</taxon>
        <taxon>Sar</taxon>
        <taxon>Alveolata</taxon>
        <taxon>Ciliophora</taxon>
        <taxon>Intramacronucleata</taxon>
        <taxon>Spirotrichea</taxon>
        <taxon>Hypotrichia</taxon>
        <taxon>Euplotida</taxon>
        <taxon>Euplotidae</taxon>
        <taxon>Moneuplotes</taxon>
    </lineage>
</organism>
<keyword evidence="11" id="KW-1185">Reference proteome</keyword>
<keyword evidence="5" id="KW-0418">Kinase</keyword>
<evidence type="ECO:0000256" key="5">
    <source>
        <dbReference type="ARBA" id="ARBA00022777"/>
    </source>
</evidence>
<keyword evidence="4" id="KW-0547">Nucleotide-binding</keyword>
<gene>
    <name evidence="10" type="ORF">ECRASSUSDP1_LOCUS12027</name>
</gene>
<protein>
    <recommendedName>
        <fullName evidence="1">non-specific serine/threonine protein kinase</fullName>
        <ecNumber evidence="1">2.7.11.1</ecNumber>
    </recommendedName>
</protein>
<dbReference type="EMBL" id="CAMPGE010011909">
    <property type="protein sequence ID" value="CAI2370709.1"/>
    <property type="molecule type" value="Genomic_DNA"/>
</dbReference>
<dbReference type="PANTHER" id="PTHR22967:SF57">
    <property type="entry name" value="AUXILIN, ISOFORM A-RELATED"/>
    <property type="match status" value="1"/>
</dbReference>
<comment type="catalytic activity">
    <reaction evidence="8">
        <text>L-seryl-[protein] + ATP = O-phospho-L-seryl-[protein] + ADP + H(+)</text>
        <dbReference type="Rhea" id="RHEA:17989"/>
        <dbReference type="Rhea" id="RHEA-COMP:9863"/>
        <dbReference type="Rhea" id="RHEA-COMP:11604"/>
        <dbReference type="ChEBI" id="CHEBI:15378"/>
        <dbReference type="ChEBI" id="CHEBI:29999"/>
        <dbReference type="ChEBI" id="CHEBI:30616"/>
        <dbReference type="ChEBI" id="CHEBI:83421"/>
        <dbReference type="ChEBI" id="CHEBI:456216"/>
        <dbReference type="EC" id="2.7.11.1"/>
    </reaction>
</comment>
<dbReference type="Gene3D" id="1.10.510.10">
    <property type="entry name" value="Transferase(Phosphotransferase) domain 1"/>
    <property type="match status" value="1"/>
</dbReference>
<evidence type="ECO:0000256" key="7">
    <source>
        <dbReference type="ARBA" id="ARBA00047899"/>
    </source>
</evidence>
<sequence>MKKIANLVNKFKPKKEYTIGDVTVKQEDVISEGGYGYVYLAHKKDHFDNKFALKKIMVQDKINYEAVQRETTLWAQLEDSPYLCKYLGHIEHEHEGCKEVIILCEYCDGGTLIDLLELNDLKLIEADIIYLMTQISQGLKIMHSHSPPIAHRDIKVENILMKEDSCKLADFGSCSTDTLDYKEDNKTVISEKFELFEKYTTLMYRPPEMIDKYQKYPVGTQVDIWMLGCVLYTLCFAKHPFQEAQKLAIVNAHYYIPDGDQERIGTKLRDLIRLMLTPDPRKRPDIHKILCILENWDEIDAIPLNDDAFKVKSKQEAISEIKLSRYTEMQTDSLDGKDPFALKVSDLSSSQEKPKDKKHPVEEKRICRCLLLIR</sequence>
<feature type="domain" description="Protein kinase" evidence="9">
    <location>
        <begin position="24"/>
        <end position="297"/>
    </location>
</feature>
<accession>A0AAD1UKW6</accession>
<proteinExistence type="predicted"/>
<dbReference type="GO" id="GO:0005737">
    <property type="term" value="C:cytoplasm"/>
    <property type="evidence" value="ECO:0007669"/>
    <property type="project" value="TreeGrafter"/>
</dbReference>
<dbReference type="Proteomes" id="UP001295684">
    <property type="component" value="Unassembled WGS sequence"/>
</dbReference>
<evidence type="ECO:0000256" key="1">
    <source>
        <dbReference type="ARBA" id="ARBA00012513"/>
    </source>
</evidence>
<evidence type="ECO:0000256" key="6">
    <source>
        <dbReference type="ARBA" id="ARBA00022840"/>
    </source>
</evidence>
<dbReference type="SMART" id="SM00220">
    <property type="entry name" value="S_TKc"/>
    <property type="match status" value="1"/>
</dbReference>
<dbReference type="InterPro" id="IPR011009">
    <property type="entry name" value="Kinase-like_dom_sf"/>
</dbReference>
<dbReference type="GO" id="GO:0004674">
    <property type="term" value="F:protein serine/threonine kinase activity"/>
    <property type="evidence" value="ECO:0007669"/>
    <property type="project" value="UniProtKB-KW"/>
</dbReference>
<evidence type="ECO:0000313" key="10">
    <source>
        <dbReference type="EMBL" id="CAI2370709.1"/>
    </source>
</evidence>
<evidence type="ECO:0000313" key="11">
    <source>
        <dbReference type="Proteomes" id="UP001295684"/>
    </source>
</evidence>
<dbReference type="AlphaFoldDB" id="A0AAD1UKW6"/>
<name>A0AAD1UKW6_EUPCR</name>
<keyword evidence="2" id="KW-0723">Serine/threonine-protein kinase</keyword>